<dbReference type="STRING" id="330214.NIDE0465"/>
<dbReference type="Proteomes" id="UP000001660">
    <property type="component" value="Chromosome"/>
</dbReference>
<organism evidence="2 3">
    <name type="scientific">Nitrospira defluvii</name>
    <dbReference type="NCBI Taxonomy" id="330214"/>
    <lineage>
        <taxon>Bacteria</taxon>
        <taxon>Pseudomonadati</taxon>
        <taxon>Nitrospirota</taxon>
        <taxon>Nitrospiria</taxon>
        <taxon>Nitrospirales</taxon>
        <taxon>Nitrospiraceae</taxon>
        <taxon>Nitrospira</taxon>
    </lineage>
</organism>
<protein>
    <submittedName>
        <fullName evidence="2">Uncharacterized protein</fullName>
    </submittedName>
</protein>
<name>D8PAI1_9BACT</name>
<accession>D8PAI1</accession>
<dbReference type="EMBL" id="FP929003">
    <property type="protein sequence ID" value="CBK40240.1"/>
    <property type="molecule type" value="Genomic_DNA"/>
</dbReference>
<evidence type="ECO:0000256" key="1">
    <source>
        <dbReference type="SAM" id="MobiDB-lite"/>
    </source>
</evidence>
<feature type="region of interest" description="Disordered" evidence="1">
    <location>
        <begin position="83"/>
        <end position="102"/>
    </location>
</feature>
<dbReference type="HOGENOM" id="CLU_2272282_0_0_0"/>
<gene>
    <name evidence="2" type="ORF">NIDE0465</name>
</gene>
<dbReference type="KEGG" id="nde:NIDE0465"/>
<reference evidence="2 3" key="1">
    <citation type="journal article" date="2010" name="Proc. Natl. Acad. Sci. U.S.A.">
        <title>A Nitrospira metagenome illuminates the physiology and evolution of globally important nitrite-oxidizing bacteria.</title>
        <authorList>
            <person name="Lucker S."/>
            <person name="Wagner M."/>
            <person name="Maixner F."/>
            <person name="Pelletier E."/>
            <person name="Koch H."/>
            <person name="Vacherie B."/>
            <person name="Rattei T."/>
            <person name="Sinninghe Damste J."/>
            <person name="Spieck E."/>
            <person name="Le Paslier D."/>
            <person name="Daims H."/>
        </authorList>
    </citation>
    <scope>NUCLEOTIDE SEQUENCE [LARGE SCALE GENOMIC DNA]</scope>
</reference>
<sequence>MLHETLPLRLQFGSSELLVTGVLSNPHASRSRHRLSGSGRHAGPDVPVVQGCLIVSAMGRVVQAVTRDTDSYPKRYADRLVVEDTGGNRAGVQTRDTPGQQG</sequence>
<evidence type="ECO:0000313" key="2">
    <source>
        <dbReference type="EMBL" id="CBK40240.1"/>
    </source>
</evidence>
<keyword evidence="3" id="KW-1185">Reference proteome</keyword>
<evidence type="ECO:0000313" key="3">
    <source>
        <dbReference type="Proteomes" id="UP000001660"/>
    </source>
</evidence>
<proteinExistence type="predicted"/>
<dbReference type="AlphaFoldDB" id="D8PAI1"/>